<evidence type="ECO:0000313" key="6">
    <source>
        <dbReference type="EMBL" id="KAK8380782.1"/>
    </source>
</evidence>
<comment type="function">
    <text evidence="3">Cadherins are calcium-dependent cell adhesion proteins.</text>
</comment>
<gene>
    <name evidence="6" type="ORF">O3P69_008015</name>
</gene>
<evidence type="ECO:0000256" key="2">
    <source>
        <dbReference type="ARBA" id="ARBA00022989"/>
    </source>
</evidence>
<dbReference type="AlphaFoldDB" id="A0AAW0T3C3"/>
<evidence type="ECO:0000313" key="7">
    <source>
        <dbReference type="Proteomes" id="UP001487740"/>
    </source>
</evidence>
<dbReference type="Pfam" id="PF01049">
    <property type="entry name" value="CADH_Y-type_LIR"/>
    <property type="match status" value="1"/>
</dbReference>
<reference evidence="6 7" key="1">
    <citation type="submission" date="2023-03" db="EMBL/GenBank/DDBJ databases">
        <title>High-quality genome of Scylla paramamosain provides insights in environmental adaptation.</title>
        <authorList>
            <person name="Zhang L."/>
        </authorList>
    </citation>
    <scope>NUCLEOTIDE SEQUENCE [LARGE SCALE GENOMIC DNA]</scope>
    <source>
        <strain evidence="6">LZ_2023a</strain>
        <tissue evidence="6">Muscle</tissue>
    </source>
</reference>
<feature type="region of interest" description="Disordered" evidence="4">
    <location>
        <begin position="34"/>
        <end position="105"/>
    </location>
</feature>
<feature type="region of interest" description="Disordered" evidence="4">
    <location>
        <begin position="163"/>
        <end position="197"/>
    </location>
</feature>
<dbReference type="GO" id="GO:0007156">
    <property type="term" value="P:homophilic cell adhesion via plasma membrane adhesion molecules"/>
    <property type="evidence" value="ECO:0007669"/>
    <property type="project" value="InterPro"/>
</dbReference>
<name>A0AAW0T3C3_SCYPA</name>
<dbReference type="EMBL" id="JARAKH010000041">
    <property type="protein sequence ID" value="KAK8380782.1"/>
    <property type="molecule type" value="Genomic_DNA"/>
</dbReference>
<evidence type="ECO:0000259" key="5">
    <source>
        <dbReference type="Pfam" id="PF01049"/>
    </source>
</evidence>
<sequence>MVVGGSTDSTETFDYKNDWGPRFEKLNDIYKRVSDEEDDSDYEFNVPKQRKRVSLPPPVSDTSPATSPVDKPVTTSRPTEEPTVTFSGSSGEGGERPAPRATAEAFNPVSPYEEVEGEESCKAAAPPALARARCVMQRRDPRCKCHAALLCVFIAVREVRDERKVTDGDSSPGKVKVRSSAALSQLTGNASVTTANA</sequence>
<evidence type="ECO:0000256" key="4">
    <source>
        <dbReference type="SAM" id="MobiDB-lite"/>
    </source>
</evidence>
<keyword evidence="1" id="KW-0812">Transmembrane</keyword>
<proteinExistence type="predicted"/>
<dbReference type="GO" id="GO:0009887">
    <property type="term" value="P:animal organ morphogenesis"/>
    <property type="evidence" value="ECO:0007669"/>
    <property type="project" value="UniProtKB-ARBA"/>
</dbReference>
<feature type="compositionally biased region" description="Polar residues" evidence="4">
    <location>
        <begin position="73"/>
        <end position="89"/>
    </location>
</feature>
<evidence type="ECO:0000256" key="1">
    <source>
        <dbReference type="ARBA" id="ARBA00022692"/>
    </source>
</evidence>
<keyword evidence="2" id="KW-1133">Transmembrane helix</keyword>
<evidence type="ECO:0000256" key="3">
    <source>
        <dbReference type="RuleBase" id="RU004357"/>
    </source>
</evidence>
<dbReference type="Gene3D" id="4.10.900.10">
    <property type="entry name" value="TCF3-CBD (Catenin binding domain)"/>
    <property type="match status" value="1"/>
</dbReference>
<organism evidence="6 7">
    <name type="scientific">Scylla paramamosain</name>
    <name type="common">Mud crab</name>
    <dbReference type="NCBI Taxonomy" id="85552"/>
    <lineage>
        <taxon>Eukaryota</taxon>
        <taxon>Metazoa</taxon>
        <taxon>Ecdysozoa</taxon>
        <taxon>Arthropoda</taxon>
        <taxon>Crustacea</taxon>
        <taxon>Multicrustacea</taxon>
        <taxon>Malacostraca</taxon>
        <taxon>Eumalacostraca</taxon>
        <taxon>Eucarida</taxon>
        <taxon>Decapoda</taxon>
        <taxon>Pleocyemata</taxon>
        <taxon>Brachyura</taxon>
        <taxon>Eubrachyura</taxon>
        <taxon>Portunoidea</taxon>
        <taxon>Portunidae</taxon>
        <taxon>Portuninae</taxon>
        <taxon>Scylla</taxon>
    </lineage>
</organism>
<dbReference type="Proteomes" id="UP001487740">
    <property type="component" value="Unassembled WGS sequence"/>
</dbReference>
<dbReference type="InterPro" id="IPR000233">
    <property type="entry name" value="Cadherin_Y-type_LIR"/>
</dbReference>
<feature type="compositionally biased region" description="Polar residues" evidence="4">
    <location>
        <begin position="181"/>
        <end position="197"/>
    </location>
</feature>
<feature type="domain" description="Cadherin Y-type LIR-motif" evidence="5">
    <location>
        <begin position="5"/>
        <end position="31"/>
    </location>
</feature>
<dbReference type="GO" id="GO:0005509">
    <property type="term" value="F:calcium ion binding"/>
    <property type="evidence" value="ECO:0007669"/>
    <property type="project" value="InterPro"/>
</dbReference>
<keyword evidence="7" id="KW-1185">Reference proteome</keyword>
<keyword evidence="2" id="KW-0472">Membrane</keyword>
<accession>A0AAW0T3C3</accession>
<dbReference type="InterPro" id="IPR027397">
    <property type="entry name" value="Catenin-bd_sf"/>
</dbReference>
<protein>
    <recommendedName>
        <fullName evidence="5">Cadherin Y-type LIR-motif domain-containing protein</fullName>
    </recommendedName>
</protein>
<comment type="caution">
    <text evidence="6">The sequence shown here is derived from an EMBL/GenBank/DDBJ whole genome shotgun (WGS) entry which is preliminary data.</text>
</comment>